<accession>A0A5C5WWA3</accession>
<evidence type="ECO:0000313" key="2">
    <source>
        <dbReference type="EMBL" id="TWT54489.1"/>
    </source>
</evidence>
<name>A0A5C5WWA3_9BACT</name>
<feature type="region of interest" description="Disordered" evidence="1">
    <location>
        <begin position="35"/>
        <end position="113"/>
    </location>
</feature>
<dbReference type="Proteomes" id="UP000316598">
    <property type="component" value="Unassembled WGS sequence"/>
</dbReference>
<evidence type="ECO:0000313" key="3">
    <source>
        <dbReference type="Proteomes" id="UP000316598"/>
    </source>
</evidence>
<comment type="caution">
    <text evidence="2">The sequence shown here is derived from an EMBL/GenBank/DDBJ whole genome shotgun (WGS) entry which is preliminary data.</text>
</comment>
<feature type="compositionally biased region" description="Basic and acidic residues" evidence="1">
    <location>
        <begin position="60"/>
        <end position="84"/>
    </location>
</feature>
<proteinExistence type="predicted"/>
<dbReference type="EMBL" id="SJPI01000001">
    <property type="protein sequence ID" value="TWT54489.1"/>
    <property type="molecule type" value="Genomic_DNA"/>
</dbReference>
<organism evidence="2 3">
    <name type="scientific">Rubripirellula amarantea</name>
    <dbReference type="NCBI Taxonomy" id="2527999"/>
    <lineage>
        <taxon>Bacteria</taxon>
        <taxon>Pseudomonadati</taxon>
        <taxon>Planctomycetota</taxon>
        <taxon>Planctomycetia</taxon>
        <taxon>Pirellulales</taxon>
        <taxon>Pirellulaceae</taxon>
        <taxon>Rubripirellula</taxon>
    </lineage>
</organism>
<dbReference type="RefSeq" id="WP_146514527.1">
    <property type="nucleotide sequence ID" value="NZ_SJPI01000001.1"/>
</dbReference>
<feature type="compositionally biased region" description="Basic and acidic residues" evidence="1">
    <location>
        <begin position="96"/>
        <end position="108"/>
    </location>
</feature>
<sequence>MPYPISRLLTLTLLIGLLLGGANELLAQASGVRGPASLDAKSDRAGSRSAGSQSAGSGDTGKRDTTIREKNARQSRRDLLRDESDLGLGMSVRRHRDYEPADDLDQRRKAAGLSPPPAWQLWQAMYLDLTGYYDSRGAYCSPDAGSRFAPIYQWQAPVVGDYQGRPFIIPGTFQPNTFQPYTFQPGAFQR</sequence>
<dbReference type="AlphaFoldDB" id="A0A5C5WWA3"/>
<reference evidence="2 3" key="1">
    <citation type="submission" date="2019-02" db="EMBL/GenBank/DDBJ databases">
        <title>Deep-cultivation of Planctomycetes and their phenomic and genomic characterization uncovers novel biology.</title>
        <authorList>
            <person name="Wiegand S."/>
            <person name="Jogler M."/>
            <person name="Boedeker C."/>
            <person name="Pinto D."/>
            <person name="Vollmers J."/>
            <person name="Rivas-Marin E."/>
            <person name="Kohn T."/>
            <person name="Peeters S.H."/>
            <person name="Heuer A."/>
            <person name="Rast P."/>
            <person name="Oberbeckmann S."/>
            <person name="Bunk B."/>
            <person name="Jeske O."/>
            <person name="Meyerdierks A."/>
            <person name="Storesund J.E."/>
            <person name="Kallscheuer N."/>
            <person name="Luecker S."/>
            <person name="Lage O.M."/>
            <person name="Pohl T."/>
            <person name="Merkel B.J."/>
            <person name="Hornburger P."/>
            <person name="Mueller R.-W."/>
            <person name="Bruemmer F."/>
            <person name="Labrenz M."/>
            <person name="Spormann A.M."/>
            <person name="Op Den Camp H."/>
            <person name="Overmann J."/>
            <person name="Amann R."/>
            <person name="Jetten M.S.M."/>
            <person name="Mascher T."/>
            <person name="Medema M.H."/>
            <person name="Devos D.P."/>
            <person name="Kaster A.-K."/>
            <person name="Ovreas L."/>
            <person name="Rohde M."/>
            <person name="Galperin M.Y."/>
            <person name="Jogler C."/>
        </authorList>
    </citation>
    <scope>NUCLEOTIDE SEQUENCE [LARGE SCALE GENOMIC DNA]</scope>
    <source>
        <strain evidence="2 3">Pla22</strain>
    </source>
</reference>
<gene>
    <name evidence="2" type="ORF">Pla22_21360</name>
</gene>
<protein>
    <submittedName>
        <fullName evidence="2">Uncharacterized protein</fullName>
    </submittedName>
</protein>
<evidence type="ECO:0000256" key="1">
    <source>
        <dbReference type="SAM" id="MobiDB-lite"/>
    </source>
</evidence>
<feature type="compositionally biased region" description="Low complexity" evidence="1">
    <location>
        <begin position="47"/>
        <end position="57"/>
    </location>
</feature>
<dbReference type="OrthoDB" id="9930726at2"/>
<keyword evidence="3" id="KW-1185">Reference proteome</keyword>